<dbReference type="GO" id="GO:0016020">
    <property type="term" value="C:membrane"/>
    <property type="evidence" value="ECO:0007669"/>
    <property type="project" value="UniProtKB-SubCell"/>
</dbReference>
<evidence type="ECO:0000256" key="6">
    <source>
        <dbReference type="SAM" id="MobiDB-lite"/>
    </source>
</evidence>
<organism evidence="10 11">
    <name type="scientific">Stichopus japonicus</name>
    <name type="common">Sea cucumber</name>
    <dbReference type="NCBI Taxonomy" id="307972"/>
    <lineage>
        <taxon>Eukaryota</taxon>
        <taxon>Metazoa</taxon>
        <taxon>Echinodermata</taxon>
        <taxon>Eleutherozoa</taxon>
        <taxon>Echinozoa</taxon>
        <taxon>Holothuroidea</taxon>
        <taxon>Aspidochirotacea</taxon>
        <taxon>Aspidochirotida</taxon>
        <taxon>Stichopodidae</taxon>
        <taxon>Apostichopus</taxon>
    </lineage>
</organism>
<keyword evidence="2 7" id="KW-0812">Transmembrane</keyword>
<feature type="compositionally biased region" description="Basic and acidic residues" evidence="6">
    <location>
        <begin position="937"/>
        <end position="949"/>
    </location>
</feature>
<dbReference type="CDD" id="cd15040">
    <property type="entry name" value="7tmB2_Adhesion"/>
    <property type="match status" value="1"/>
</dbReference>
<feature type="domain" description="GAIN-B" evidence="8">
    <location>
        <begin position="498"/>
        <end position="658"/>
    </location>
</feature>
<dbReference type="SUPFAM" id="SSF81321">
    <property type="entry name" value="Family A G protein-coupled receptor-like"/>
    <property type="match status" value="1"/>
</dbReference>
<dbReference type="AlphaFoldDB" id="A0A2G8L7W4"/>
<evidence type="ECO:0000256" key="7">
    <source>
        <dbReference type="SAM" id="Phobius"/>
    </source>
</evidence>
<feature type="transmembrane region" description="Helical" evidence="7">
    <location>
        <begin position="812"/>
        <end position="835"/>
    </location>
</feature>
<dbReference type="Pfam" id="PF00002">
    <property type="entry name" value="7tm_2"/>
    <property type="match status" value="1"/>
</dbReference>
<dbReference type="InterPro" id="IPR000832">
    <property type="entry name" value="GPCR_2_secretin-like"/>
</dbReference>
<keyword evidence="11" id="KW-1185">Reference proteome</keyword>
<dbReference type="Gene3D" id="1.20.1070.10">
    <property type="entry name" value="Rhodopsin 7-helix transmembrane proteins"/>
    <property type="match status" value="1"/>
</dbReference>
<feature type="transmembrane region" description="Helical" evidence="7">
    <location>
        <begin position="703"/>
        <end position="724"/>
    </location>
</feature>
<dbReference type="InterPro" id="IPR046338">
    <property type="entry name" value="GAIN_dom_sf"/>
</dbReference>
<keyword evidence="4 7" id="KW-0472">Membrane</keyword>
<dbReference type="GO" id="GO:0004930">
    <property type="term" value="F:G protein-coupled receptor activity"/>
    <property type="evidence" value="ECO:0007669"/>
    <property type="project" value="InterPro"/>
</dbReference>
<evidence type="ECO:0008006" key="12">
    <source>
        <dbReference type="Google" id="ProtNLM"/>
    </source>
</evidence>
<sequence>MLGVRNSNHDIKFLQECNYLHIILNNYLFLEEYLKRLFVVPSFSPRPEGPVTYILGFMDYNITNTTKLRVNDLHGKQYGPFYGGLLNQFEHSQNPQGPSSLELLGATEVYAYMSLSDYNNTFLCYPLTSLSTDYVIVSAAETEISTIYVTSTEPNTEVLIFFQRDYVLNEVSYNFNSPFRIVLGDLETYVITFSKFDPSGTDYESLLVDNDNVLWNVLNTGDNEYAVVESAISAGYHVISSSNESSRFLVTLNKELFAAHLVGEVDLFASCPFERISYSGVQLTFRSVIPGTEANASQTCDQESSKANQTLATRFCAEDGWMEPMLTTCYNSDEAVDEIERIANTSVTEENVEEIANDLAIVTTQTENLNTTEIDNVAKSLASIAETNSSSPEVTESVVGTVNNLMEVEETKLDQSESTASVVISLEQQVSKVQENPENFTDVQDNVGVRAVKLDPDITNGVTFLNLSPSNGSKEEVLAADFETENTRLFNNDTEVQTSNSIASIYVPKAVLELTKKGDDNITQIPISFYIYKDSRLFQTSQTNQPSEIPINLPDGNFKLRRRVIASQVIAATVEIVGLEVDDLDEENSIVTRFTVDTPLGVNETIVEKTCVFWNTKQNSEGEWSDEGCKITEKDDQIVCKCNHLTHFAVLVGVGEKLPAAINKTLDVITIVGSSLSIAGLSACVLTLTLIKQLRVKQSSQIHLNLCICLIGFYVTFLSGDLAVDNEKHCRNIATAIHYFSLTTVGWMSVEAVNMYLLFVKYQRDDMQYFIPVSAGLVYGLSLVPVLCVLILGSKEDYKDVSACFLPKGKSLYFGFVIEVMALVVFNIFVFSLVLRNVVFRPMLSTTSQLNKKREMFSRMQQFVLFWMLLGLSWIFGFLAMIPGRETYGLEILFCLFTSIQGFTLFIFICVKNPEVKKLFKQAKSYITEYVTERDTEHTDTRARNKTTTEDSIIETTKSDKRPPSPALSAVSEK</sequence>
<feature type="domain" description="G-protein coupled receptors family 2 profile 2" evidence="9">
    <location>
        <begin position="666"/>
        <end position="913"/>
    </location>
</feature>
<evidence type="ECO:0000313" key="11">
    <source>
        <dbReference type="Proteomes" id="UP000230750"/>
    </source>
</evidence>
<evidence type="ECO:0000259" key="8">
    <source>
        <dbReference type="PROSITE" id="PS50221"/>
    </source>
</evidence>
<feature type="transmembrane region" description="Helical" evidence="7">
    <location>
        <begin position="888"/>
        <end position="911"/>
    </location>
</feature>
<reference evidence="10 11" key="1">
    <citation type="journal article" date="2017" name="PLoS Biol.">
        <title>The sea cucumber genome provides insights into morphological evolution and visceral regeneration.</title>
        <authorList>
            <person name="Zhang X."/>
            <person name="Sun L."/>
            <person name="Yuan J."/>
            <person name="Sun Y."/>
            <person name="Gao Y."/>
            <person name="Zhang L."/>
            <person name="Li S."/>
            <person name="Dai H."/>
            <person name="Hamel J.F."/>
            <person name="Liu C."/>
            <person name="Yu Y."/>
            <person name="Liu S."/>
            <person name="Lin W."/>
            <person name="Guo K."/>
            <person name="Jin S."/>
            <person name="Xu P."/>
            <person name="Storey K.B."/>
            <person name="Huan P."/>
            <person name="Zhang T."/>
            <person name="Zhou Y."/>
            <person name="Zhang J."/>
            <person name="Lin C."/>
            <person name="Li X."/>
            <person name="Xing L."/>
            <person name="Huo D."/>
            <person name="Sun M."/>
            <person name="Wang L."/>
            <person name="Mercier A."/>
            <person name="Li F."/>
            <person name="Yang H."/>
            <person name="Xiang J."/>
        </authorList>
    </citation>
    <scope>NUCLEOTIDE SEQUENCE [LARGE SCALE GENOMIC DNA]</scope>
    <source>
        <strain evidence="10">Shaxun</strain>
        <tissue evidence="10">Muscle</tissue>
    </source>
</reference>
<evidence type="ECO:0000259" key="9">
    <source>
        <dbReference type="PROSITE" id="PS50261"/>
    </source>
</evidence>
<accession>A0A2G8L7W4</accession>
<dbReference type="EMBL" id="MRZV01000178">
    <property type="protein sequence ID" value="PIK56357.1"/>
    <property type="molecule type" value="Genomic_DNA"/>
</dbReference>
<feature type="transmembrane region" description="Helical" evidence="7">
    <location>
        <begin position="863"/>
        <end position="882"/>
    </location>
</feature>
<evidence type="ECO:0000256" key="4">
    <source>
        <dbReference type="ARBA" id="ARBA00023136"/>
    </source>
</evidence>
<dbReference type="Proteomes" id="UP000230750">
    <property type="component" value="Unassembled WGS sequence"/>
</dbReference>
<evidence type="ECO:0000256" key="2">
    <source>
        <dbReference type="ARBA" id="ARBA00022692"/>
    </source>
</evidence>
<dbReference type="InterPro" id="IPR000203">
    <property type="entry name" value="GPS"/>
</dbReference>
<dbReference type="SMART" id="SM00303">
    <property type="entry name" value="GPS"/>
    <property type="match status" value="1"/>
</dbReference>
<evidence type="ECO:0000313" key="10">
    <source>
        <dbReference type="EMBL" id="PIK56357.1"/>
    </source>
</evidence>
<dbReference type="PANTHER" id="PTHR47767">
    <property type="entry name" value="ADHESION G PROTEIN-COUPLED RECEPTOR G7"/>
    <property type="match status" value="1"/>
</dbReference>
<dbReference type="PROSITE" id="PS50261">
    <property type="entry name" value="G_PROTEIN_RECEP_F2_4"/>
    <property type="match status" value="1"/>
</dbReference>
<proteinExistence type="predicted"/>
<feature type="transmembrane region" description="Helical" evidence="7">
    <location>
        <begin position="668"/>
        <end position="691"/>
    </location>
</feature>
<dbReference type="OrthoDB" id="10037534at2759"/>
<dbReference type="Gene3D" id="2.60.220.50">
    <property type="match status" value="1"/>
</dbReference>
<protein>
    <recommendedName>
        <fullName evidence="12">G-protein coupled receptor</fullName>
    </recommendedName>
</protein>
<keyword evidence="3 7" id="KW-1133">Transmembrane helix</keyword>
<feature type="region of interest" description="Disordered" evidence="6">
    <location>
        <begin position="937"/>
        <end position="974"/>
    </location>
</feature>
<feature type="transmembrane region" description="Helical" evidence="7">
    <location>
        <begin position="769"/>
        <end position="792"/>
    </location>
</feature>
<name>A0A2G8L7W4_STIJA</name>
<dbReference type="STRING" id="307972.A0A2G8L7W4"/>
<evidence type="ECO:0000256" key="3">
    <source>
        <dbReference type="ARBA" id="ARBA00022989"/>
    </source>
</evidence>
<dbReference type="InterPro" id="IPR017981">
    <property type="entry name" value="GPCR_2-like_7TM"/>
</dbReference>
<evidence type="ECO:0000256" key="5">
    <source>
        <dbReference type="ARBA" id="ARBA00023157"/>
    </source>
</evidence>
<dbReference type="GO" id="GO:0007166">
    <property type="term" value="P:cell surface receptor signaling pathway"/>
    <property type="evidence" value="ECO:0007669"/>
    <property type="project" value="InterPro"/>
</dbReference>
<comment type="subcellular location">
    <subcellularLocation>
        <location evidence="1">Membrane</location>
        <topology evidence="1">Multi-pass membrane protein</topology>
    </subcellularLocation>
</comment>
<feature type="transmembrane region" description="Helical" evidence="7">
    <location>
        <begin position="736"/>
        <end position="757"/>
    </location>
</feature>
<gene>
    <name evidence="10" type="ORF">BSL78_06731</name>
</gene>
<evidence type="ECO:0000256" key="1">
    <source>
        <dbReference type="ARBA" id="ARBA00004141"/>
    </source>
</evidence>
<comment type="caution">
    <text evidence="10">The sequence shown here is derived from an EMBL/GenBank/DDBJ whole genome shotgun (WGS) entry which is preliminary data.</text>
</comment>
<dbReference type="Pfam" id="PF01825">
    <property type="entry name" value="GPS"/>
    <property type="match status" value="1"/>
</dbReference>
<dbReference type="InterPro" id="IPR057244">
    <property type="entry name" value="GAIN_B"/>
</dbReference>
<dbReference type="PROSITE" id="PS50221">
    <property type="entry name" value="GAIN_B"/>
    <property type="match status" value="1"/>
</dbReference>
<keyword evidence="5" id="KW-1015">Disulfide bond</keyword>
<dbReference type="InterPro" id="IPR053066">
    <property type="entry name" value="ADGR_G7"/>
</dbReference>